<keyword evidence="1" id="KW-1133">Transmembrane helix</keyword>
<keyword evidence="3" id="KW-1185">Reference proteome</keyword>
<evidence type="ECO:0000256" key="1">
    <source>
        <dbReference type="SAM" id="Phobius"/>
    </source>
</evidence>
<evidence type="ECO:0000313" key="2">
    <source>
        <dbReference type="EMBL" id="GIY03237.1"/>
    </source>
</evidence>
<feature type="transmembrane region" description="Helical" evidence="1">
    <location>
        <begin position="77"/>
        <end position="95"/>
    </location>
</feature>
<organism evidence="2 3">
    <name type="scientific">Caerostris darwini</name>
    <dbReference type="NCBI Taxonomy" id="1538125"/>
    <lineage>
        <taxon>Eukaryota</taxon>
        <taxon>Metazoa</taxon>
        <taxon>Ecdysozoa</taxon>
        <taxon>Arthropoda</taxon>
        <taxon>Chelicerata</taxon>
        <taxon>Arachnida</taxon>
        <taxon>Araneae</taxon>
        <taxon>Araneomorphae</taxon>
        <taxon>Entelegynae</taxon>
        <taxon>Araneoidea</taxon>
        <taxon>Araneidae</taxon>
        <taxon>Caerostris</taxon>
    </lineage>
</organism>
<protein>
    <submittedName>
        <fullName evidence="2">Uncharacterized protein</fullName>
    </submittedName>
</protein>
<keyword evidence="1" id="KW-0812">Transmembrane</keyword>
<reference evidence="2 3" key="1">
    <citation type="submission" date="2021-06" db="EMBL/GenBank/DDBJ databases">
        <title>Caerostris darwini draft genome.</title>
        <authorList>
            <person name="Kono N."/>
            <person name="Arakawa K."/>
        </authorList>
    </citation>
    <scope>NUCLEOTIDE SEQUENCE [LARGE SCALE GENOMIC DNA]</scope>
</reference>
<dbReference type="EMBL" id="BPLQ01003787">
    <property type="protein sequence ID" value="GIY03237.1"/>
    <property type="molecule type" value="Genomic_DNA"/>
</dbReference>
<dbReference type="Proteomes" id="UP001054837">
    <property type="component" value="Unassembled WGS sequence"/>
</dbReference>
<name>A0AAV4Q4D3_9ARAC</name>
<comment type="caution">
    <text evidence="2">The sequence shown here is derived from an EMBL/GenBank/DDBJ whole genome shotgun (WGS) entry which is preliminary data.</text>
</comment>
<accession>A0AAV4Q4D3</accession>
<keyword evidence="1" id="KW-0472">Membrane</keyword>
<evidence type="ECO:0000313" key="3">
    <source>
        <dbReference type="Proteomes" id="UP001054837"/>
    </source>
</evidence>
<dbReference type="AlphaFoldDB" id="A0AAV4Q4D3"/>
<proteinExistence type="predicted"/>
<gene>
    <name evidence="2" type="ORF">CDAR_99021</name>
</gene>
<sequence>MASRVLKGKKLNEKASLVDPEGKFAGIGWRGKGNCIPYPLPFPFTLEPGRDLCGIKPNATLREGGVVAWRGKYERGFDVLSLLNTTFLFIVMMALG</sequence>